<dbReference type="GO" id="GO:0060271">
    <property type="term" value="P:cilium assembly"/>
    <property type="evidence" value="ECO:0007669"/>
    <property type="project" value="TreeGrafter"/>
</dbReference>
<feature type="region of interest" description="Disordered" evidence="8">
    <location>
        <begin position="157"/>
        <end position="212"/>
    </location>
</feature>
<keyword evidence="7" id="KW-0966">Cell projection</keyword>
<dbReference type="AlphaFoldDB" id="A0A9P0GIK5"/>
<dbReference type="EMBL" id="OU896718">
    <property type="protein sequence ID" value="CAH1118930.1"/>
    <property type="molecule type" value="Genomic_DNA"/>
</dbReference>
<evidence type="ECO:0000256" key="2">
    <source>
        <dbReference type="ARBA" id="ARBA00004138"/>
    </source>
</evidence>
<evidence type="ECO:0000313" key="11">
    <source>
        <dbReference type="Proteomes" id="UP001153737"/>
    </source>
</evidence>
<feature type="domain" description="Centriolar and ciliogenesis-associated protein HYLS1 C-terminal" evidence="9">
    <location>
        <begin position="213"/>
        <end position="266"/>
    </location>
</feature>
<name>A0A9P0GIK5_PHACE</name>
<reference evidence="10" key="2">
    <citation type="submission" date="2022-10" db="EMBL/GenBank/DDBJ databases">
        <authorList>
            <consortium name="ENA_rothamsted_submissions"/>
            <consortium name="culmorum"/>
            <person name="King R."/>
        </authorList>
    </citation>
    <scope>NUCLEOTIDE SEQUENCE</scope>
</reference>
<keyword evidence="11" id="KW-1185">Reference proteome</keyword>
<keyword evidence="4" id="KW-0963">Cytoplasm</keyword>
<organism evidence="10 11">
    <name type="scientific">Phaedon cochleariae</name>
    <name type="common">Mustard beetle</name>
    <dbReference type="NCBI Taxonomy" id="80249"/>
    <lineage>
        <taxon>Eukaryota</taxon>
        <taxon>Metazoa</taxon>
        <taxon>Ecdysozoa</taxon>
        <taxon>Arthropoda</taxon>
        <taxon>Hexapoda</taxon>
        <taxon>Insecta</taxon>
        <taxon>Pterygota</taxon>
        <taxon>Neoptera</taxon>
        <taxon>Endopterygota</taxon>
        <taxon>Coleoptera</taxon>
        <taxon>Polyphaga</taxon>
        <taxon>Cucujiformia</taxon>
        <taxon>Chrysomeloidea</taxon>
        <taxon>Chrysomelidae</taxon>
        <taxon>Chrysomelinae</taxon>
        <taxon>Chrysomelini</taxon>
        <taxon>Phaedon</taxon>
    </lineage>
</organism>
<dbReference type="GO" id="GO:0097730">
    <property type="term" value="C:non-motile cilium"/>
    <property type="evidence" value="ECO:0007669"/>
    <property type="project" value="TreeGrafter"/>
</dbReference>
<proteinExistence type="inferred from homology"/>
<keyword evidence="6" id="KW-0206">Cytoskeleton</keyword>
<dbReference type="Proteomes" id="UP001153737">
    <property type="component" value="Chromosome 12"/>
</dbReference>
<dbReference type="PANTHER" id="PTHR34174:SF1">
    <property type="entry name" value="CENTRIOLAR AND CILIOGENESIS-ASSOCIATED PROTEIN HYLS1"/>
    <property type="match status" value="1"/>
</dbReference>
<evidence type="ECO:0000256" key="4">
    <source>
        <dbReference type="ARBA" id="ARBA00022490"/>
    </source>
</evidence>
<gene>
    <name evidence="10" type="ORF">PHAECO_LOCUS3281</name>
</gene>
<evidence type="ECO:0000256" key="8">
    <source>
        <dbReference type="SAM" id="MobiDB-lite"/>
    </source>
</evidence>
<dbReference type="PANTHER" id="PTHR34174">
    <property type="entry name" value="HYDROLETHALUS SYNDROME PROTEIN 1"/>
    <property type="match status" value="1"/>
</dbReference>
<evidence type="ECO:0000256" key="5">
    <source>
        <dbReference type="ARBA" id="ARBA00022794"/>
    </source>
</evidence>
<evidence type="ECO:0000256" key="6">
    <source>
        <dbReference type="ARBA" id="ARBA00023212"/>
    </source>
</evidence>
<evidence type="ECO:0000256" key="3">
    <source>
        <dbReference type="ARBA" id="ARBA00010091"/>
    </source>
</evidence>
<dbReference type="InterPro" id="IPR052319">
    <property type="entry name" value="Centriolar_ciliogenesis_assoc"/>
</dbReference>
<keyword evidence="5" id="KW-0970">Cilium biogenesis/degradation</keyword>
<protein>
    <recommendedName>
        <fullName evidence="9">Centriolar and ciliogenesis-associated protein HYLS1 C-terminal domain-containing protein</fullName>
    </recommendedName>
</protein>
<dbReference type="OrthoDB" id="6343432at2759"/>
<evidence type="ECO:0000256" key="7">
    <source>
        <dbReference type="ARBA" id="ARBA00023273"/>
    </source>
</evidence>
<comment type="similarity">
    <text evidence="3">Belongs to the HYLS1 family.</text>
</comment>
<dbReference type="GO" id="GO:0005814">
    <property type="term" value="C:centriole"/>
    <property type="evidence" value="ECO:0007669"/>
    <property type="project" value="UniProtKB-SubCell"/>
</dbReference>
<evidence type="ECO:0000259" key="9">
    <source>
        <dbReference type="Pfam" id="PF15311"/>
    </source>
</evidence>
<evidence type="ECO:0000256" key="1">
    <source>
        <dbReference type="ARBA" id="ARBA00004114"/>
    </source>
</evidence>
<reference evidence="10" key="1">
    <citation type="submission" date="2022-01" db="EMBL/GenBank/DDBJ databases">
        <authorList>
            <person name="King R."/>
        </authorList>
    </citation>
    <scope>NUCLEOTIDE SEQUENCE</scope>
</reference>
<accession>A0A9P0GIK5</accession>
<evidence type="ECO:0000313" key="10">
    <source>
        <dbReference type="EMBL" id="CAH1118930.1"/>
    </source>
</evidence>
<dbReference type="Pfam" id="PF15311">
    <property type="entry name" value="HYLS1_C"/>
    <property type="match status" value="1"/>
</dbReference>
<comment type="subcellular location">
    <subcellularLocation>
        <location evidence="2">Cell projection</location>
        <location evidence="2">Cilium</location>
    </subcellularLocation>
    <subcellularLocation>
        <location evidence="1">Cytoplasm</location>
        <location evidence="1">Cytoskeleton</location>
        <location evidence="1">Microtubule organizing center</location>
        <location evidence="1">Centrosome</location>
        <location evidence="1">Centriole</location>
    </subcellularLocation>
</comment>
<feature type="compositionally biased region" description="Basic and acidic residues" evidence="8">
    <location>
        <begin position="160"/>
        <end position="171"/>
    </location>
</feature>
<sequence length="281" mass="32295">MSHKINPREVLLYLNELGYTNVTAQQLKEFITDLKKLIKYEFRHGKIPKCMNTLPSPQPDTNNVDHFLDSKDLSSNSKHLTSETSNKQKYEEDIFHTLHNHHTVSSRTRTVNTKEKHISVHITQPRHKKIHEHCIHVERTCPLEKKTSTTLCSSETNIEESNKVDSSKTEVETGTADTIDCQPMSKQSVSCGTSASKSESKSKKSKSSVIRTSSSKTFNRCDPVALYHQYKEEWKKIKFPGLDHHSDLRWAVREKLMSGPPVQVPMRRSSSKKNFNDFNLF</sequence>
<dbReference type="InterPro" id="IPR027918">
    <property type="entry name" value="HYLS1_C_dom"/>
</dbReference>